<dbReference type="Proteomes" id="UP000821837">
    <property type="component" value="Chromosome 10"/>
</dbReference>
<dbReference type="AlphaFoldDB" id="A0A9D4T5E6"/>
<name>A0A9D4T5E6_RHISA</name>
<keyword evidence="2" id="KW-1185">Reference proteome</keyword>
<gene>
    <name evidence="1" type="ORF">HPB52_008618</name>
</gene>
<comment type="caution">
    <text evidence="1">The sequence shown here is derived from an EMBL/GenBank/DDBJ whole genome shotgun (WGS) entry which is preliminary data.</text>
</comment>
<sequence length="125" mass="13436">MATVQCPLPESFDIFFDTSDSFDGLLHSAHTVPVAALPVMLHEGFTCDGSLAVSAVYVTARAMGQVVSQFGQWAGEVRRTLPTTNYAHDAPVIQGAEGNRDKLIFRDGCSIEGTLLGFAHFTFAL</sequence>
<reference evidence="1" key="2">
    <citation type="submission" date="2021-09" db="EMBL/GenBank/DDBJ databases">
        <authorList>
            <person name="Jia N."/>
            <person name="Wang J."/>
            <person name="Shi W."/>
            <person name="Du L."/>
            <person name="Sun Y."/>
            <person name="Zhan W."/>
            <person name="Jiang J."/>
            <person name="Wang Q."/>
            <person name="Zhang B."/>
            <person name="Ji P."/>
            <person name="Sakyi L.B."/>
            <person name="Cui X."/>
            <person name="Yuan T."/>
            <person name="Jiang B."/>
            <person name="Yang W."/>
            <person name="Lam T.T.-Y."/>
            <person name="Chang Q."/>
            <person name="Ding S."/>
            <person name="Wang X."/>
            <person name="Zhu J."/>
            <person name="Ruan X."/>
            <person name="Zhao L."/>
            <person name="Wei J."/>
            <person name="Que T."/>
            <person name="Du C."/>
            <person name="Cheng J."/>
            <person name="Dai P."/>
            <person name="Han X."/>
            <person name="Huang E."/>
            <person name="Gao Y."/>
            <person name="Liu J."/>
            <person name="Shao H."/>
            <person name="Ye R."/>
            <person name="Li L."/>
            <person name="Wei W."/>
            <person name="Wang X."/>
            <person name="Wang C."/>
            <person name="Huo Q."/>
            <person name="Li W."/>
            <person name="Guo W."/>
            <person name="Chen H."/>
            <person name="Chen S."/>
            <person name="Zhou L."/>
            <person name="Zhou L."/>
            <person name="Ni X."/>
            <person name="Tian J."/>
            <person name="Zhou Y."/>
            <person name="Sheng Y."/>
            <person name="Liu T."/>
            <person name="Pan Y."/>
            <person name="Xia L."/>
            <person name="Li J."/>
            <person name="Zhao F."/>
            <person name="Cao W."/>
        </authorList>
    </citation>
    <scope>NUCLEOTIDE SEQUENCE</scope>
    <source>
        <strain evidence="1">Rsan-2018</strain>
        <tissue evidence="1">Larvae</tissue>
    </source>
</reference>
<protein>
    <submittedName>
        <fullName evidence="1">Uncharacterized protein</fullName>
    </submittedName>
</protein>
<organism evidence="1 2">
    <name type="scientific">Rhipicephalus sanguineus</name>
    <name type="common">Brown dog tick</name>
    <name type="synonym">Ixodes sanguineus</name>
    <dbReference type="NCBI Taxonomy" id="34632"/>
    <lineage>
        <taxon>Eukaryota</taxon>
        <taxon>Metazoa</taxon>
        <taxon>Ecdysozoa</taxon>
        <taxon>Arthropoda</taxon>
        <taxon>Chelicerata</taxon>
        <taxon>Arachnida</taxon>
        <taxon>Acari</taxon>
        <taxon>Parasitiformes</taxon>
        <taxon>Ixodida</taxon>
        <taxon>Ixodoidea</taxon>
        <taxon>Ixodidae</taxon>
        <taxon>Rhipicephalinae</taxon>
        <taxon>Rhipicephalus</taxon>
        <taxon>Rhipicephalus</taxon>
    </lineage>
</organism>
<evidence type="ECO:0000313" key="2">
    <source>
        <dbReference type="Proteomes" id="UP000821837"/>
    </source>
</evidence>
<reference evidence="1" key="1">
    <citation type="journal article" date="2020" name="Cell">
        <title>Large-Scale Comparative Analyses of Tick Genomes Elucidate Their Genetic Diversity and Vector Capacities.</title>
        <authorList>
            <consortium name="Tick Genome and Microbiome Consortium (TIGMIC)"/>
            <person name="Jia N."/>
            <person name="Wang J."/>
            <person name="Shi W."/>
            <person name="Du L."/>
            <person name="Sun Y."/>
            <person name="Zhan W."/>
            <person name="Jiang J.F."/>
            <person name="Wang Q."/>
            <person name="Zhang B."/>
            <person name="Ji P."/>
            <person name="Bell-Sakyi L."/>
            <person name="Cui X.M."/>
            <person name="Yuan T.T."/>
            <person name="Jiang B.G."/>
            <person name="Yang W.F."/>
            <person name="Lam T.T."/>
            <person name="Chang Q.C."/>
            <person name="Ding S.J."/>
            <person name="Wang X.J."/>
            <person name="Zhu J.G."/>
            <person name="Ruan X.D."/>
            <person name="Zhao L."/>
            <person name="Wei J.T."/>
            <person name="Ye R.Z."/>
            <person name="Que T.C."/>
            <person name="Du C.H."/>
            <person name="Zhou Y.H."/>
            <person name="Cheng J.X."/>
            <person name="Dai P.F."/>
            <person name="Guo W.B."/>
            <person name="Han X.H."/>
            <person name="Huang E.J."/>
            <person name="Li L.F."/>
            <person name="Wei W."/>
            <person name="Gao Y.C."/>
            <person name="Liu J.Z."/>
            <person name="Shao H.Z."/>
            <person name="Wang X."/>
            <person name="Wang C.C."/>
            <person name="Yang T.C."/>
            <person name="Huo Q.B."/>
            <person name="Li W."/>
            <person name="Chen H.Y."/>
            <person name="Chen S.E."/>
            <person name="Zhou L.G."/>
            <person name="Ni X.B."/>
            <person name="Tian J.H."/>
            <person name="Sheng Y."/>
            <person name="Liu T."/>
            <person name="Pan Y.S."/>
            <person name="Xia L.Y."/>
            <person name="Li J."/>
            <person name="Zhao F."/>
            <person name="Cao W.C."/>
        </authorList>
    </citation>
    <scope>NUCLEOTIDE SEQUENCE</scope>
    <source>
        <strain evidence="1">Rsan-2018</strain>
    </source>
</reference>
<evidence type="ECO:0000313" key="1">
    <source>
        <dbReference type="EMBL" id="KAH7976077.1"/>
    </source>
</evidence>
<dbReference type="EMBL" id="JABSTV010001246">
    <property type="protein sequence ID" value="KAH7976077.1"/>
    <property type="molecule type" value="Genomic_DNA"/>
</dbReference>
<proteinExistence type="predicted"/>
<accession>A0A9D4T5E6</accession>